<dbReference type="InterPro" id="IPR004358">
    <property type="entry name" value="Sig_transdc_His_kin-like_C"/>
</dbReference>
<name>A0A142VBT3_9CHLR</name>
<accession>A0A142VBT3</accession>
<evidence type="ECO:0000313" key="19">
    <source>
        <dbReference type="Proteomes" id="UP000076394"/>
    </source>
</evidence>
<dbReference type="EMBL" id="CP011127">
    <property type="protein sequence ID" value="AMU87296.1"/>
    <property type="molecule type" value="Genomic_DNA"/>
</dbReference>
<dbReference type="Pfam" id="PF13426">
    <property type="entry name" value="PAS_9"/>
    <property type="match status" value="2"/>
</dbReference>
<dbReference type="PANTHER" id="PTHR43304:SF1">
    <property type="entry name" value="PAC DOMAIN-CONTAINING PROTEIN"/>
    <property type="match status" value="1"/>
</dbReference>
<dbReference type="PATRIC" id="fig|61435.8.peg.1463"/>
<dbReference type="InterPro" id="IPR035965">
    <property type="entry name" value="PAS-like_dom_sf"/>
</dbReference>
<dbReference type="Pfam" id="PF08447">
    <property type="entry name" value="PAS_3"/>
    <property type="match status" value="1"/>
</dbReference>
<dbReference type="SUPFAM" id="SSF55785">
    <property type="entry name" value="PYP-like sensor domain (PAS domain)"/>
    <property type="match status" value="4"/>
</dbReference>
<evidence type="ECO:0000256" key="8">
    <source>
        <dbReference type="ARBA" id="ARBA00022777"/>
    </source>
</evidence>
<dbReference type="SUPFAM" id="SSF52172">
    <property type="entry name" value="CheY-like"/>
    <property type="match status" value="1"/>
</dbReference>
<dbReference type="Pfam" id="PF02518">
    <property type="entry name" value="HATPase_c"/>
    <property type="match status" value="1"/>
</dbReference>
<keyword evidence="7 13" id="KW-0812">Transmembrane</keyword>
<feature type="modified residue" description="4-aspartylphosphate" evidence="12">
    <location>
        <position position="1021"/>
    </location>
</feature>
<dbReference type="Gene3D" id="3.30.450.20">
    <property type="entry name" value="PAS domain"/>
    <property type="match status" value="4"/>
</dbReference>
<dbReference type="PROSITE" id="PS50109">
    <property type="entry name" value="HIS_KIN"/>
    <property type="match status" value="1"/>
</dbReference>
<dbReference type="Pfam" id="PF00989">
    <property type="entry name" value="PAS"/>
    <property type="match status" value="1"/>
</dbReference>
<dbReference type="Gene3D" id="3.40.50.2300">
    <property type="match status" value="1"/>
</dbReference>
<evidence type="ECO:0000256" key="10">
    <source>
        <dbReference type="ARBA" id="ARBA00023012"/>
    </source>
</evidence>
<reference evidence="18 19" key="1">
    <citation type="submission" date="2015-03" db="EMBL/GenBank/DDBJ databases">
        <title>Genomic characterization of Dehalococcoides mccartyi strain 11a5, an unusal plasmid-containing chloroethene dechlorinator.</title>
        <authorList>
            <person name="Zhao S."/>
            <person name="Ding C."/>
            <person name="He J."/>
        </authorList>
    </citation>
    <scope>NUCLEOTIDE SEQUENCE [LARGE SCALE GENOMIC DNA]</scope>
    <source>
        <strain evidence="18 19">11a5</strain>
    </source>
</reference>
<evidence type="ECO:0000256" key="9">
    <source>
        <dbReference type="ARBA" id="ARBA00022989"/>
    </source>
</evidence>
<evidence type="ECO:0000313" key="18">
    <source>
        <dbReference type="EMBL" id="AMU87296.1"/>
    </source>
</evidence>
<feature type="domain" description="PAC" evidence="17">
    <location>
        <begin position="413"/>
        <end position="465"/>
    </location>
</feature>
<dbReference type="GO" id="GO:0000155">
    <property type="term" value="F:phosphorelay sensor kinase activity"/>
    <property type="evidence" value="ECO:0007669"/>
    <property type="project" value="InterPro"/>
</dbReference>
<dbReference type="Gene3D" id="3.30.565.10">
    <property type="entry name" value="Histidine kinase-like ATPase, C-terminal domain"/>
    <property type="match status" value="1"/>
</dbReference>
<evidence type="ECO:0000259" key="15">
    <source>
        <dbReference type="PROSITE" id="PS50110"/>
    </source>
</evidence>
<dbReference type="InterPro" id="IPR036890">
    <property type="entry name" value="HATPase_C_sf"/>
</dbReference>
<dbReference type="InterPro" id="IPR052162">
    <property type="entry name" value="Sensor_kinase/Photoreceptor"/>
</dbReference>
<sequence>MINIDLFYNIALLIFVVVIIDLIMRHSGHFTRNSKIILGAVIGAATVLGMMNAVSVAPGVFFDGRSVLISAGAFIGGPVIALISSVIAIIYRISLGGDGVLVGSSVIVWAAMAGLAYYYLRQRYPKVTNPLLLLSFSLIVHAGMLSLMLALPGGLSSTVISDIALPVLTIFPLAGLVVCLLFIDQESYYSTISELSLSERKLTTALDTIREGNEKLRLHTQNSPLATIEWNADFVITRWEGAALNIFGWNSDETIGKSIYDLNIIYEPDAPIVEQTIKTLKEGISSQVVFLNRNYTKDRRVIYCTWYNSALYASNGKLISTMSQVEDSTEREQIKISLAENEKHYRELYEQSPAGYQSLDQNGIFVEVNQIWLDILGYQKEEVIGHWFGEFVAPEDLDKFKKNFPLFVKAGSTHVDFKMKRKDGQISIVTFEGRIAYTPKGEFKQTHCIIQDITERYMAEEATREHKERYQALFNSNNDAILVHQPKGELTPGTFMEANDAASTLLGYSREELLKLSPFDITKRDENGEHPVIKAIESLRRTGKVQAERIFIHKDHHEIPVEINARLFKYKGTDTIITIAHDITTRKQAEAALTHSAEEWRTTFDSIKDMIAIVDPKHIVIRVNLAFASALGLKPNDLVGKYCYQVVHGMNQPHPMCPHARTLESRHVESSEYYDKRLKLWVEASSSPIFNKKGELTGSVHIIKDISKRKEEELQQQQLRNKAEMSSRLAAVGEMAAGIAHEINNPLTGVIGFSELLLEREDLPDDIKANLKIINDGSQRAKEIIKRMLTFARQTTPQMSRVNITELINHTLELRNYVLATANIKIVKDYDATLPWVVADPGQLQQVFLNLIVNAEYAMKKAHDKGILTIKTEKLDGYVRISVKDDGPGMPEGIRKKLFQPFFTTKEPGEGTGLGLSLSLGIIQEHTGTIRAESEEGKGTTFIIELPIASDTDKIAEITPEAEPPRSVVKAKVLVVDDEPSIRLLIKTILTQNGHVVEECDDPRKALEKLMATAYDVILLDIRMPGMSGIELYRNILTKRPDMALSVIFITGDTSDEATREYLSAHQTPYISKPFNRKTLETKVDEILGRKA</sequence>
<dbReference type="PRINTS" id="PR00344">
    <property type="entry name" value="BCTRLSENSOR"/>
</dbReference>
<dbReference type="EC" id="2.7.13.3" evidence="3"/>
<feature type="domain" description="PAS" evidence="16">
    <location>
        <begin position="341"/>
        <end position="411"/>
    </location>
</feature>
<evidence type="ECO:0000256" key="1">
    <source>
        <dbReference type="ARBA" id="ARBA00000085"/>
    </source>
</evidence>
<dbReference type="CDD" id="cd00156">
    <property type="entry name" value="REC"/>
    <property type="match status" value="1"/>
</dbReference>
<dbReference type="InterPro" id="IPR005467">
    <property type="entry name" value="His_kinase_dom"/>
</dbReference>
<dbReference type="SMART" id="SM00448">
    <property type="entry name" value="REC"/>
    <property type="match status" value="1"/>
</dbReference>
<keyword evidence="10" id="KW-0902">Two-component regulatory system</keyword>
<dbReference type="InterPro" id="IPR001610">
    <property type="entry name" value="PAC"/>
</dbReference>
<dbReference type="SMART" id="SM00086">
    <property type="entry name" value="PAC"/>
    <property type="match status" value="4"/>
</dbReference>
<dbReference type="Pfam" id="PF07694">
    <property type="entry name" value="5TM-5TMR_LYT"/>
    <property type="match status" value="1"/>
</dbReference>
<comment type="catalytic activity">
    <reaction evidence="1">
        <text>ATP + protein L-histidine = ADP + protein N-phospho-L-histidine.</text>
        <dbReference type="EC" id="2.7.13.3"/>
    </reaction>
</comment>
<evidence type="ECO:0000256" key="6">
    <source>
        <dbReference type="ARBA" id="ARBA00022679"/>
    </source>
</evidence>
<evidence type="ECO:0000259" key="16">
    <source>
        <dbReference type="PROSITE" id="PS50112"/>
    </source>
</evidence>
<dbReference type="Pfam" id="PF00512">
    <property type="entry name" value="HisKA"/>
    <property type="match status" value="1"/>
</dbReference>
<dbReference type="InterPro" id="IPR013767">
    <property type="entry name" value="PAS_fold"/>
</dbReference>
<evidence type="ECO:0000259" key="14">
    <source>
        <dbReference type="PROSITE" id="PS50109"/>
    </source>
</evidence>
<feature type="transmembrane region" description="Helical" evidence="13">
    <location>
        <begin position="132"/>
        <end position="151"/>
    </location>
</feature>
<dbReference type="NCBIfam" id="TIGR00229">
    <property type="entry name" value="sensory_box"/>
    <property type="match status" value="4"/>
</dbReference>
<dbReference type="Proteomes" id="UP000076394">
    <property type="component" value="Chromosome"/>
</dbReference>
<evidence type="ECO:0000256" key="12">
    <source>
        <dbReference type="PROSITE-ProRule" id="PRU00169"/>
    </source>
</evidence>
<feature type="domain" description="PAS" evidence="16">
    <location>
        <begin position="212"/>
        <end position="287"/>
    </location>
</feature>
<feature type="transmembrane region" description="Helical" evidence="13">
    <location>
        <begin position="36"/>
        <end position="61"/>
    </location>
</feature>
<feature type="domain" description="PAC" evidence="17">
    <location>
        <begin position="661"/>
        <end position="718"/>
    </location>
</feature>
<evidence type="ECO:0000256" key="11">
    <source>
        <dbReference type="ARBA" id="ARBA00023136"/>
    </source>
</evidence>
<dbReference type="InterPro" id="IPR001789">
    <property type="entry name" value="Sig_transdc_resp-reg_receiver"/>
</dbReference>
<dbReference type="SUPFAM" id="SSF47384">
    <property type="entry name" value="Homodimeric domain of signal transducing histidine kinase"/>
    <property type="match status" value="1"/>
</dbReference>
<keyword evidence="11 13" id="KW-0472">Membrane</keyword>
<evidence type="ECO:0000256" key="7">
    <source>
        <dbReference type="ARBA" id="ARBA00022692"/>
    </source>
</evidence>
<protein>
    <recommendedName>
        <fullName evidence="3">histidine kinase</fullName>
        <ecNumber evidence="3">2.7.13.3</ecNumber>
    </recommendedName>
</protein>
<organism evidence="18 19">
    <name type="scientific">Dehalococcoides mccartyi</name>
    <dbReference type="NCBI Taxonomy" id="61435"/>
    <lineage>
        <taxon>Bacteria</taxon>
        <taxon>Bacillati</taxon>
        <taxon>Chloroflexota</taxon>
        <taxon>Dehalococcoidia</taxon>
        <taxon>Dehalococcoidales</taxon>
        <taxon>Dehalococcoidaceae</taxon>
        <taxon>Dehalococcoides</taxon>
    </lineage>
</organism>
<dbReference type="InterPro" id="IPR036097">
    <property type="entry name" value="HisK_dim/P_sf"/>
</dbReference>
<dbReference type="InterPro" id="IPR000014">
    <property type="entry name" value="PAS"/>
</dbReference>
<evidence type="ECO:0000256" key="2">
    <source>
        <dbReference type="ARBA" id="ARBA00004651"/>
    </source>
</evidence>
<dbReference type="GO" id="GO:0006355">
    <property type="term" value="P:regulation of DNA-templated transcription"/>
    <property type="evidence" value="ECO:0007669"/>
    <property type="project" value="InterPro"/>
</dbReference>
<dbReference type="CDD" id="cd00130">
    <property type="entry name" value="PAS"/>
    <property type="match status" value="4"/>
</dbReference>
<comment type="subcellular location">
    <subcellularLocation>
        <location evidence="2">Cell membrane</location>
        <topology evidence="2">Multi-pass membrane protein</topology>
    </subcellularLocation>
</comment>
<dbReference type="PROSITE" id="PS50110">
    <property type="entry name" value="RESPONSE_REGULATORY"/>
    <property type="match status" value="1"/>
</dbReference>
<feature type="transmembrane region" description="Helical" evidence="13">
    <location>
        <begin position="6"/>
        <end position="24"/>
    </location>
</feature>
<dbReference type="Gene3D" id="1.10.287.130">
    <property type="match status" value="1"/>
</dbReference>
<feature type="transmembrane region" description="Helical" evidence="13">
    <location>
        <begin position="67"/>
        <end position="93"/>
    </location>
</feature>
<dbReference type="PROSITE" id="PS50113">
    <property type="entry name" value="PAC"/>
    <property type="match status" value="2"/>
</dbReference>
<evidence type="ECO:0000256" key="3">
    <source>
        <dbReference type="ARBA" id="ARBA00012438"/>
    </source>
</evidence>
<dbReference type="InterPro" id="IPR011620">
    <property type="entry name" value="Sig_transdc_His_kinase_LytS_TM"/>
</dbReference>
<feature type="transmembrane region" description="Helical" evidence="13">
    <location>
        <begin position="100"/>
        <end position="120"/>
    </location>
</feature>
<dbReference type="Pfam" id="PF00072">
    <property type="entry name" value="Response_reg"/>
    <property type="match status" value="1"/>
</dbReference>
<dbReference type="InterPro" id="IPR003594">
    <property type="entry name" value="HATPase_dom"/>
</dbReference>
<dbReference type="PANTHER" id="PTHR43304">
    <property type="entry name" value="PHYTOCHROME-LIKE PROTEIN CPH1"/>
    <property type="match status" value="1"/>
</dbReference>
<keyword evidence="8 18" id="KW-0418">Kinase</keyword>
<dbReference type="OrthoDB" id="9815750at2"/>
<dbReference type="SUPFAM" id="SSF55874">
    <property type="entry name" value="ATPase domain of HSP90 chaperone/DNA topoisomerase II/histidine kinase"/>
    <property type="match status" value="1"/>
</dbReference>
<dbReference type="GO" id="GO:0005886">
    <property type="term" value="C:plasma membrane"/>
    <property type="evidence" value="ECO:0007669"/>
    <property type="project" value="UniProtKB-SubCell"/>
</dbReference>
<keyword evidence="4" id="KW-1003">Cell membrane</keyword>
<dbReference type="InterPro" id="IPR003661">
    <property type="entry name" value="HisK_dim/P_dom"/>
</dbReference>
<feature type="domain" description="Response regulatory" evidence="15">
    <location>
        <begin position="972"/>
        <end position="1088"/>
    </location>
</feature>
<feature type="domain" description="PAS" evidence="16">
    <location>
        <begin position="596"/>
        <end position="648"/>
    </location>
</feature>
<evidence type="ECO:0000256" key="4">
    <source>
        <dbReference type="ARBA" id="ARBA00022475"/>
    </source>
</evidence>
<dbReference type="PROSITE" id="PS50112">
    <property type="entry name" value="PAS"/>
    <property type="match status" value="4"/>
</dbReference>
<dbReference type="RefSeq" id="WP_011309953.1">
    <property type="nucleotide sequence ID" value="NZ_CP011127.1"/>
</dbReference>
<keyword evidence="6" id="KW-0808">Transferase</keyword>
<evidence type="ECO:0000256" key="5">
    <source>
        <dbReference type="ARBA" id="ARBA00022553"/>
    </source>
</evidence>
<keyword evidence="9 13" id="KW-1133">Transmembrane helix</keyword>
<evidence type="ECO:0000259" key="17">
    <source>
        <dbReference type="PROSITE" id="PS50113"/>
    </source>
</evidence>
<dbReference type="SMART" id="SM00387">
    <property type="entry name" value="HATPase_c"/>
    <property type="match status" value="1"/>
</dbReference>
<dbReference type="SMART" id="SM00091">
    <property type="entry name" value="PAS"/>
    <property type="match status" value="4"/>
</dbReference>
<gene>
    <name evidence="18" type="ORF">Dm11a5_1470</name>
</gene>
<evidence type="ECO:0000256" key="13">
    <source>
        <dbReference type="SAM" id="Phobius"/>
    </source>
</evidence>
<dbReference type="GO" id="GO:0071555">
    <property type="term" value="P:cell wall organization"/>
    <property type="evidence" value="ECO:0007669"/>
    <property type="project" value="InterPro"/>
</dbReference>
<feature type="domain" description="PAS" evidence="16">
    <location>
        <begin position="466"/>
        <end position="514"/>
    </location>
</feature>
<dbReference type="SMART" id="SM00388">
    <property type="entry name" value="HisKA"/>
    <property type="match status" value="1"/>
</dbReference>
<dbReference type="AlphaFoldDB" id="A0A142VBT3"/>
<proteinExistence type="predicted"/>
<keyword evidence="5 12" id="KW-0597">Phosphoprotein</keyword>
<dbReference type="InterPro" id="IPR000700">
    <property type="entry name" value="PAS-assoc_C"/>
</dbReference>
<feature type="domain" description="Histidine kinase" evidence="14">
    <location>
        <begin position="738"/>
        <end position="950"/>
    </location>
</feature>
<dbReference type="CDD" id="cd00082">
    <property type="entry name" value="HisKA"/>
    <property type="match status" value="1"/>
</dbReference>
<dbReference type="InterPro" id="IPR011006">
    <property type="entry name" value="CheY-like_superfamily"/>
</dbReference>
<dbReference type="InterPro" id="IPR013655">
    <property type="entry name" value="PAS_fold_3"/>
</dbReference>